<keyword evidence="11" id="KW-0735">Signal-anchor</keyword>
<evidence type="ECO:0000256" key="7">
    <source>
        <dbReference type="ARBA" id="ARBA00022737"/>
    </source>
</evidence>
<keyword evidence="10" id="KW-0256">Endoplasmic reticulum</keyword>
<evidence type="ECO:0000256" key="9">
    <source>
        <dbReference type="ARBA" id="ARBA00022803"/>
    </source>
</evidence>
<evidence type="ECO:0000256" key="1">
    <source>
        <dbReference type="ARBA" id="ARBA00000677"/>
    </source>
</evidence>
<evidence type="ECO:0000256" key="5">
    <source>
        <dbReference type="ARBA" id="ARBA00022670"/>
    </source>
</evidence>
<keyword evidence="19" id="KW-1185">Reference proteome</keyword>
<evidence type="ECO:0000256" key="14">
    <source>
        <dbReference type="ARBA" id="ARBA00045533"/>
    </source>
</evidence>
<dbReference type="PANTHER" id="PTHR12760">
    <property type="entry name" value="TETRATRICOPEPTIDE REPEAT PROTEIN"/>
    <property type="match status" value="1"/>
</dbReference>
<dbReference type="InterPro" id="IPR019734">
    <property type="entry name" value="TPR_rpt"/>
</dbReference>
<dbReference type="STRING" id="205917.A0A4Y9YML1"/>
<dbReference type="PROSITE" id="PS50005">
    <property type="entry name" value="TPR"/>
    <property type="match status" value="1"/>
</dbReference>
<evidence type="ECO:0000256" key="13">
    <source>
        <dbReference type="ARBA" id="ARBA00023136"/>
    </source>
</evidence>
<dbReference type="InterPro" id="IPR019756">
    <property type="entry name" value="Pept_S26A_signal_pept_1_Ser-AS"/>
</dbReference>
<keyword evidence="13" id="KW-0472">Membrane</keyword>
<dbReference type="InterPro" id="IPR001733">
    <property type="entry name" value="Peptidase_S26B"/>
</dbReference>
<evidence type="ECO:0000256" key="2">
    <source>
        <dbReference type="ARBA" id="ARBA00004648"/>
    </source>
</evidence>
<keyword evidence="8" id="KW-0378">Hydrolase</keyword>
<dbReference type="InterPro" id="IPR036286">
    <property type="entry name" value="LexA/Signal_pep-like_sf"/>
</dbReference>
<dbReference type="GO" id="GO:0004252">
    <property type="term" value="F:serine-type endopeptidase activity"/>
    <property type="evidence" value="ECO:0007669"/>
    <property type="project" value="InterPro"/>
</dbReference>
<organism evidence="18 19">
    <name type="scientific">Dentipellis fragilis</name>
    <dbReference type="NCBI Taxonomy" id="205917"/>
    <lineage>
        <taxon>Eukaryota</taxon>
        <taxon>Fungi</taxon>
        <taxon>Dikarya</taxon>
        <taxon>Basidiomycota</taxon>
        <taxon>Agaricomycotina</taxon>
        <taxon>Agaricomycetes</taxon>
        <taxon>Russulales</taxon>
        <taxon>Hericiaceae</taxon>
        <taxon>Dentipellis</taxon>
    </lineage>
</organism>
<keyword evidence="5" id="KW-0645">Protease</keyword>
<name>A0A4Y9YML1_9AGAM</name>
<dbReference type="Proteomes" id="UP000298327">
    <property type="component" value="Unassembled WGS sequence"/>
</dbReference>
<evidence type="ECO:0000256" key="3">
    <source>
        <dbReference type="ARBA" id="ARBA00011035"/>
    </source>
</evidence>
<reference evidence="18 19" key="1">
    <citation type="submission" date="2019-02" db="EMBL/GenBank/DDBJ databases">
        <title>Genome sequencing of the rare red list fungi Dentipellis fragilis.</title>
        <authorList>
            <person name="Buettner E."/>
            <person name="Kellner H."/>
        </authorList>
    </citation>
    <scope>NUCLEOTIDE SEQUENCE [LARGE SCALE GENOMIC DNA]</scope>
    <source>
        <strain evidence="18 19">DSM 105465</strain>
    </source>
</reference>
<dbReference type="AlphaFoldDB" id="A0A4Y9YML1"/>
<dbReference type="GO" id="GO:0009003">
    <property type="term" value="F:signal peptidase activity"/>
    <property type="evidence" value="ECO:0007669"/>
    <property type="project" value="UniProtKB-EC"/>
</dbReference>
<dbReference type="EC" id="3.4.21.89" evidence="4"/>
<keyword evidence="6" id="KW-0812">Transmembrane</keyword>
<evidence type="ECO:0000256" key="11">
    <source>
        <dbReference type="ARBA" id="ARBA00022968"/>
    </source>
</evidence>
<feature type="domain" description="EMC2 TPR-like" evidence="17">
    <location>
        <begin position="103"/>
        <end position="210"/>
    </location>
</feature>
<keyword evidence="9 16" id="KW-0802">TPR repeat</keyword>
<dbReference type="SUPFAM" id="SSF51306">
    <property type="entry name" value="LexA/Signal peptidase"/>
    <property type="match status" value="1"/>
</dbReference>
<dbReference type="Gene3D" id="1.25.40.10">
    <property type="entry name" value="Tetratricopeptide repeat domain"/>
    <property type="match status" value="1"/>
</dbReference>
<gene>
    <name evidence="18" type="ORF">EVG20_g6193</name>
</gene>
<evidence type="ECO:0000256" key="16">
    <source>
        <dbReference type="PROSITE-ProRule" id="PRU00339"/>
    </source>
</evidence>
<evidence type="ECO:0000256" key="10">
    <source>
        <dbReference type="ARBA" id="ARBA00022824"/>
    </source>
</evidence>
<comment type="subcellular location">
    <subcellularLocation>
        <location evidence="2">Endoplasmic reticulum membrane</location>
        <topology evidence="2">Single-pass type II membrane protein</topology>
    </subcellularLocation>
</comment>
<dbReference type="PRINTS" id="PR00728">
    <property type="entry name" value="SIGNALPTASE"/>
</dbReference>
<dbReference type="CDD" id="cd06530">
    <property type="entry name" value="S26_SPase_I"/>
    <property type="match status" value="1"/>
</dbReference>
<comment type="function">
    <text evidence="14">Catalytic component of the signal peptidase complex (SPC) which catalyzes the cleavage of N-terminal signal sequences from nascent proteins as they are translocated into the lumen of the endoplasmic reticulum. Specifically cleaves N-terminal signal peptides that contain a hydrophobic alpha-helix (h-region) shorter than 18-20 amino acids.</text>
</comment>
<comment type="catalytic activity">
    <reaction evidence="1">
        <text>Cleavage of hydrophobic, N-terminal signal or leader sequences from secreted and periplasmic proteins.</text>
        <dbReference type="EC" id="3.4.21.89"/>
    </reaction>
</comment>
<dbReference type="GO" id="GO:0006465">
    <property type="term" value="P:signal peptide processing"/>
    <property type="evidence" value="ECO:0007669"/>
    <property type="project" value="InterPro"/>
</dbReference>
<dbReference type="InterPro" id="IPR055217">
    <property type="entry name" value="TPR_EMC2"/>
</dbReference>
<dbReference type="Pfam" id="PF22890">
    <property type="entry name" value="TPR_EMC2"/>
    <property type="match status" value="1"/>
</dbReference>
<sequence length="650" mass="72453">MDLSTALERLANYRTRNSRASQEIFESGVVVFRNDALHQLGDDSASLFHACSARYIDRLVTKGWAFLEQLTLAAIDVGRLDVAEGCIKHLSDKFPGSPRVEVLEGIYIEASQSPDVALVYYDKTLEADPANAAAWKRKISVLRRTGKIEHAVTELSEFLDTFYTDVEGWLELADIYSSCNQYTHALQSLQHVLLLAPQNPFHVLQAAETAYTAGDIPLAIKFFLVVVDMTDEGGDRPAKDSIPTGITVRAWYGVELCTRRLQKTPKLASSSPSQTPAPEKLDALEKLAKDMLHATYSSQKGRTVTSRKELERWLGDAICARRGPRRHTAFNALTYIRSFSRPSLLLPTPFAVPSTVQRRGHHVLRRAQSNAKAGLPPRQISLYFTRPTVLTSCPVNALQVLLQILNFASVLASGLMIWKGLGLFTNTESPIVVVLSGSMEPAFYRGDLLFLTNPPNTRYQTGDITVYKIPGQDIPIVHRVLETHDFPIKQKSANVTYASENQKLLTKGDNNYLDDVELYQGLDLLERNHIVGKVTGFLPYVGYVTIAMSIHVQLLKGRIISSGHRDHDEASADVRAGITSEFAQSPMCSNSNTLFYLSENPHSTLLNGRSRLHHRTGASDRADVVDSRTAEEDDWDNRRFQILSMRSARE</sequence>
<keyword evidence="7" id="KW-0677">Repeat</keyword>
<evidence type="ECO:0000313" key="19">
    <source>
        <dbReference type="Proteomes" id="UP000298327"/>
    </source>
</evidence>
<comment type="subunit">
    <text evidence="15">Component of the signal peptidase complex (SPC) composed of a catalytic subunit SEC11 and three accessory subunits SPC1, SPC2 and SPC3. The complex induces a local thinning of the ER membrane which is used to measure the length of the signal peptide (SP) h-region of protein substrates. This ensures the selectivity of the complex towards h-regions shorter than 18-20 amino acids. SPC associates with the translocon complex.</text>
</comment>
<evidence type="ECO:0000256" key="12">
    <source>
        <dbReference type="ARBA" id="ARBA00022989"/>
    </source>
</evidence>
<dbReference type="NCBIfam" id="TIGR02228">
    <property type="entry name" value="sigpep_I_arch"/>
    <property type="match status" value="1"/>
</dbReference>
<dbReference type="SUPFAM" id="SSF48452">
    <property type="entry name" value="TPR-like"/>
    <property type="match status" value="1"/>
</dbReference>
<feature type="repeat" description="TPR" evidence="16">
    <location>
        <begin position="166"/>
        <end position="199"/>
    </location>
</feature>
<evidence type="ECO:0000256" key="4">
    <source>
        <dbReference type="ARBA" id="ARBA00013208"/>
    </source>
</evidence>
<dbReference type="InterPro" id="IPR019533">
    <property type="entry name" value="Peptidase_S26"/>
</dbReference>
<evidence type="ECO:0000256" key="8">
    <source>
        <dbReference type="ARBA" id="ARBA00022801"/>
    </source>
</evidence>
<evidence type="ECO:0000313" key="18">
    <source>
        <dbReference type="EMBL" id="TFY63734.1"/>
    </source>
</evidence>
<dbReference type="InterPro" id="IPR011990">
    <property type="entry name" value="TPR-like_helical_dom_sf"/>
</dbReference>
<evidence type="ECO:0000256" key="15">
    <source>
        <dbReference type="ARBA" id="ARBA00047037"/>
    </source>
</evidence>
<evidence type="ECO:0000256" key="6">
    <source>
        <dbReference type="ARBA" id="ARBA00022692"/>
    </source>
</evidence>
<dbReference type="PROSITE" id="PS00501">
    <property type="entry name" value="SPASE_I_1"/>
    <property type="match status" value="1"/>
</dbReference>
<proteinExistence type="inferred from homology"/>
<comment type="similarity">
    <text evidence="3">Belongs to the peptidase S26B family.</text>
</comment>
<keyword evidence="12" id="KW-1133">Transmembrane helix</keyword>
<dbReference type="GO" id="GO:0005789">
    <property type="term" value="C:endoplasmic reticulum membrane"/>
    <property type="evidence" value="ECO:0007669"/>
    <property type="project" value="UniProtKB-SubCell"/>
</dbReference>
<comment type="caution">
    <text evidence="18">The sequence shown here is derived from an EMBL/GenBank/DDBJ whole genome shotgun (WGS) entry which is preliminary data.</text>
</comment>
<evidence type="ECO:0000259" key="17">
    <source>
        <dbReference type="Pfam" id="PF22890"/>
    </source>
</evidence>
<dbReference type="InterPro" id="IPR039856">
    <property type="entry name" value="EMC2-like"/>
</dbReference>
<dbReference type="EMBL" id="SEOQ01000401">
    <property type="protein sequence ID" value="TFY63734.1"/>
    <property type="molecule type" value="Genomic_DNA"/>
</dbReference>
<dbReference type="OrthoDB" id="124397at2759"/>
<accession>A0A4Y9YML1</accession>
<protein>
    <recommendedName>
        <fullName evidence="4">signal peptidase I</fullName>
        <ecNumber evidence="4">3.4.21.89</ecNumber>
    </recommendedName>
</protein>